<dbReference type="GO" id="GO:0030313">
    <property type="term" value="C:cell envelope"/>
    <property type="evidence" value="ECO:0007669"/>
    <property type="project" value="UniProtKB-SubCell"/>
</dbReference>
<dbReference type="SUPFAM" id="SSF111369">
    <property type="entry name" value="HlyD-like secretion proteins"/>
    <property type="match status" value="1"/>
</dbReference>
<evidence type="ECO:0000313" key="6">
    <source>
        <dbReference type="Proteomes" id="UP000261706"/>
    </source>
</evidence>
<feature type="transmembrane region" description="Helical" evidence="3">
    <location>
        <begin position="12"/>
        <end position="32"/>
    </location>
</feature>
<keyword evidence="3" id="KW-0472">Membrane</keyword>
<evidence type="ECO:0000259" key="4">
    <source>
        <dbReference type="Pfam" id="PF25967"/>
    </source>
</evidence>
<dbReference type="Gene3D" id="2.40.420.20">
    <property type="match status" value="1"/>
</dbReference>
<dbReference type="PANTHER" id="PTHR32347">
    <property type="entry name" value="EFFLUX SYSTEM COMPONENT YKNX-RELATED"/>
    <property type="match status" value="1"/>
</dbReference>
<proteinExistence type="predicted"/>
<gene>
    <name evidence="5" type="ORF">DDY47_00250</name>
</gene>
<keyword evidence="2" id="KW-0175">Coiled coil</keyword>
<comment type="caution">
    <text evidence="5">The sequence shown here is derived from an EMBL/GenBank/DDBJ whole genome shotgun (WGS) entry which is preliminary data.</text>
</comment>
<feature type="domain" description="Multidrug resistance protein MdtA-like C-terminal permuted SH3" evidence="4">
    <location>
        <begin position="330"/>
        <end position="383"/>
    </location>
</feature>
<accession>A0A354G2W7</accession>
<dbReference type="Proteomes" id="UP000261706">
    <property type="component" value="Unassembled WGS sequence"/>
</dbReference>
<comment type="subcellular location">
    <subcellularLocation>
        <location evidence="1">Cell envelope</location>
    </subcellularLocation>
</comment>
<dbReference type="Gene3D" id="2.40.30.170">
    <property type="match status" value="1"/>
</dbReference>
<dbReference type="AlphaFoldDB" id="A0A354G2W7"/>
<organism evidence="5 6">
    <name type="scientific">candidate division WWE3 bacterium</name>
    <dbReference type="NCBI Taxonomy" id="2053526"/>
    <lineage>
        <taxon>Bacteria</taxon>
        <taxon>Katanobacteria</taxon>
    </lineage>
</organism>
<dbReference type="PANTHER" id="PTHR32347:SF14">
    <property type="entry name" value="EFFLUX SYSTEM COMPONENT YKNX-RELATED"/>
    <property type="match status" value="1"/>
</dbReference>
<dbReference type="InterPro" id="IPR050465">
    <property type="entry name" value="UPF0194_transport"/>
</dbReference>
<keyword evidence="3" id="KW-0812">Transmembrane</keyword>
<dbReference type="EMBL" id="DNVO01000004">
    <property type="protein sequence ID" value="HBI35355.1"/>
    <property type="molecule type" value="Genomic_DNA"/>
</dbReference>
<dbReference type="Pfam" id="PF25967">
    <property type="entry name" value="RND-MFP_C"/>
    <property type="match status" value="1"/>
</dbReference>
<reference evidence="5 6" key="1">
    <citation type="journal article" date="2018" name="Nat. Biotechnol.">
        <title>A standardized bacterial taxonomy based on genome phylogeny substantially revises the tree of life.</title>
        <authorList>
            <person name="Parks D.H."/>
            <person name="Chuvochina M."/>
            <person name="Waite D.W."/>
            <person name="Rinke C."/>
            <person name="Skarshewski A."/>
            <person name="Chaumeil P.A."/>
            <person name="Hugenholtz P."/>
        </authorList>
    </citation>
    <scope>NUCLEOTIDE SEQUENCE [LARGE SCALE GENOMIC DNA]</scope>
    <source>
        <strain evidence="5">UBA12146</strain>
    </source>
</reference>
<evidence type="ECO:0000256" key="3">
    <source>
        <dbReference type="SAM" id="Phobius"/>
    </source>
</evidence>
<evidence type="ECO:0000256" key="1">
    <source>
        <dbReference type="ARBA" id="ARBA00004196"/>
    </source>
</evidence>
<name>A0A354G2W7_UNCKA</name>
<keyword evidence="3" id="KW-1133">Transmembrane helix</keyword>
<evidence type="ECO:0000256" key="2">
    <source>
        <dbReference type="ARBA" id="ARBA00023054"/>
    </source>
</evidence>
<dbReference type="InterPro" id="IPR058627">
    <property type="entry name" value="MdtA-like_C"/>
</dbReference>
<dbReference type="Gene3D" id="2.40.50.100">
    <property type="match status" value="1"/>
</dbReference>
<sequence>MSKAMKYIKQHKIVFALILLIPIIIFTGQYYLNKSSVEISSSQQIQTEVKKGNISSTVSASGQIETANYLAITTSVNGIVKKVYVKEGDIVKKGQKIIEVTLDSEGEISLANAYASYLRAKNALDSAKNSLIPLESAVIQKEEAFDTEKEENSYQSHDERISYKLAENDYFTAKNNYESKKNELTQLQISANSAWNEYQSQSPVITASYDGYIANIVAVEGTRIENSVSERSVQTVASIKIEGTPIAVLNITELDINNIKVGQKAKILLNSVRDETFTGTVVGIDKIGSLTGGVSNYPVIIKFDQNTDKALPNMGVEADIILESKEGILYVPTAAVKSTKNGKAVTVVANGQQINTAVKTGISDSSNTEILEGLNEGDVVLMETLPTSGFSTNSQVQFRGVGGVVPFGGR</sequence>
<protein>
    <recommendedName>
        <fullName evidence="4">Multidrug resistance protein MdtA-like C-terminal permuted SH3 domain-containing protein</fullName>
    </recommendedName>
</protein>
<evidence type="ECO:0000313" key="5">
    <source>
        <dbReference type="EMBL" id="HBI35355.1"/>
    </source>
</evidence>